<dbReference type="OrthoDB" id="5399929at2759"/>
<evidence type="ECO:0000256" key="3">
    <source>
        <dbReference type="ARBA" id="ARBA00022454"/>
    </source>
</evidence>
<accession>A0A8T2IHW8</accession>
<dbReference type="Proteomes" id="UP000812440">
    <property type="component" value="Chromosome 9"/>
</dbReference>
<keyword evidence="9" id="KW-1185">Reference proteome</keyword>
<keyword evidence="3" id="KW-0158">Chromosome</keyword>
<evidence type="ECO:0000313" key="9">
    <source>
        <dbReference type="Proteomes" id="UP000812440"/>
    </source>
</evidence>
<dbReference type="EMBL" id="JAACNH010000009">
    <property type="protein sequence ID" value="KAG8432319.1"/>
    <property type="molecule type" value="Genomic_DNA"/>
</dbReference>
<feature type="non-terminal residue" evidence="8">
    <location>
        <position position="1"/>
    </location>
</feature>
<protein>
    <recommendedName>
        <fullName evidence="7">Telomere-associated protein Rif1 N-terminal domain-containing protein</fullName>
    </recommendedName>
</protein>
<evidence type="ECO:0000256" key="4">
    <source>
        <dbReference type="ARBA" id="ARBA00022895"/>
    </source>
</evidence>
<dbReference type="Pfam" id="PF12231">
    <property type="entry name" value="Rif1_N"/>
    <property type="match status" value="1"/>
</dbReference>
<evidence type="ECO:0000256" key="6">
    <source>
        <dbReference type="ARBA" id="ARBA00023306"/>
    </source>
</evidence>
<evidence type="ECO:0000256" key="1">
    <source>
        <dbReference type="ARBA" id="ARBA00004123"/>
    </source>
</evidence>
<dbReference type="PANTHER" id="PTHR22928">
    <property type="entry name" value="TELOMERE-ASSOCIATED PROTEIN RIF1"/>
    <property type="match status" value="1"/>
</dbReference>
<sequence length="329" mass="36316">MAVCSEDSPLLPLLETLEDSTTSYTEQTDAYLSIANRLTGEEGKEFSALVCGQFPRLCKIFKEHIANQNSDLSNAALQALGFCVFNNRIASGLSATETEQLLSALNCIAVKSTDKNTCTRALWVISKQSFPSEEVGKSVPTILSTLEGVLNKDVQSLVIEYEALNVVIRLLEQAPAQMTQEAVRWSKLVIPLVVHSAPKVRLRAATALEIGLPVLLQKHQDVSSLTEQLMTSTLHRSGSFINSLLQLEELGFRSGSPAVKKIAFIAWKSLIDNFASNPDILCSSKRLKLLMQPLSSIHVRTEALALTKIEVWWYLLMRLGSQLSAHYEQ</sequence>
<gene>
    <name evidence="8" type="ORF">GDO86_016819</name>
</gene>
<comment type="subcellular location">
    <subcellularLocation>
        <location evidence="2">Chromosome</location>
        <location evidence="2">Telomere</location>
    </subcellularLocation>
    <subcellularLocation>
        <location evidence="1">Nucleus</location>
    </subcellularLocation>
</comment>
<dbReference type="GO" id="GO:0005634">
    <property type="term" value="C:nucleus"/>
    <property type="evidence" value="ECO:0007669"/>
    <property type="project" value="UniProtKB-SubCell"/>
</dbReference>
<proteinExistence type="predicted"/>
<dbReference type="GO" id="GO:0140445">
    <property type="term" value="C:chromosome, telomeric repeat region"/>
    <property type="evidence" value="ECO:0007669"/>
    <property type="project" value="TreeGrafter"/>
</dbReference>
<keyword evidence="6" id="KW-0131">Cell cycle</keyword>
<evidence type="ECO:0000313" key="8">
    <source>
        <dbReference type="EMBL" id="KAG8432319.1"/>
    </source>
</evidence>
<reference evidence="8" key="1">
    <citation type="thesis" date="2020" institute="ProQuest LLC" country="789 East Eisenhower Parkway, Ann Arbor, MI, USA">
        <title>Comparative Genomics and Chromosome Evolution.</title>
        <authorList>
            <person name="Mudd A.B."/>
        </authorList>
    </citation>
    <scope>NUCLEOTIDE SEQUENCE</scope>
    <source>
        <strain evidence="8">Female2</strain>
        <tissue evidence="8">Blood</tissue>
    </source>
</reference>
<name>A0A8T2IHW8_9PIPI</name>
<dbReference type="Gene3D" id="1.25.10.10">
    <property type="entry name" value="Leucine-rich Repeat Variant"/>
    <property type="match status" value="1"/>
</dbReference>
<comment type="caution">
    <text evidence="8">The sequence shown here is derived from an EMBL/GenBank/DDBJ whole genome shotgun (WGS) entry which is preliminary data.</text>
</comment>
<dbReference type="AlphaFoldDB" id="A0A8T2IHW8"/>
<keyword evidence="4" id="KW-0779">Telomere</keyword>
<dbReference type="InterPro" id="IPR011989">
    <property type="entry name" value="ARM-like"/>
</dbReference>
<dbReference type="GO" id="GO:0000723">
    <property type="term" value="P:telomere maintenance"/>
    <property type="evidence" value="ECO:0007669"/>
    <property type="project" value="TreeGrafter"/>
</dbReference>
<evidence type="ECO:0000256" key="5">
    <source>
        <dbReference type="ARBA" id="ARBA00023242"/>
    </source>
</evidence>
<organism evidence="8 9">
    <name type="scientific">Hymenochirus boettgeri</name>
    <name type="common">Congo dwarf clawed frog</name>
    <dbReference type="NCBI Taxonomy" id="247094"/>
    <lineage>
        <taxon>Eukaryota</taxon>
        <taxon>Metazoa</taxon>
        <taxon>Chordata</taxon>
        <taxon>Craniata</taxon>
        <taxon>Vertebrata</taxon>
        <taxon>Euteleostomi</taxon>
        <taxon>Amphibia</taxon>
        <taxon>Batrachia</taxon>
        <taxon>Anura</taxon>
        <taxon>Pipoidea</taxon>
        <taxon>Pipidae</taxon>
        <taxon>Pipinae</taxon>
        <taxon>Hymenochirus</taxon>
    </lineage>
</organism>
<evidence type="ECO:0000259" key="7">
    <source>
        <dbReference type="Pfam" id="PF12231"/>
    </source>
</evidence>
<feature type="domain" description="Telomere-associated protein Rif1 N-terminal" evidence="7">
    <location>
        <begin position="23"/>
        <end position="234"/>
    </location>
</feature>
<dbReference type="InterPro" id="IPR022031">
    <property type="entry name" value="Rif1_N"/>
</dbReference>
<dbReference type="SUPFAM" id="SSF48371">
    <property type="entry name" value="ARM repeat"/>
    <property type="match status" value="1"/>
</dbReference>
<dbReference type="PANTHER" id="PTHR22928:SF3">
    <property type="entry name" value="TELOMERE-ASSOCIATED PROTEIN RIF1"/>
    <property type="match status" value="1"/>
</dbReference>
<evidence type="ECO:0000256" key="2">
    <source>
        <dbReference type="ARBA" id="ARBA00004574"/>
    </source>
</evidence>
<keyword evidence="5" id="KW-0539">Nucleus</keyword>
<dbReference type="InterPro" id="IPR016024">
    <property type="entry name" value="ARM-type_fold"/>
</dbReference>